<dbReference type="AlphaFoldDB" id="A0A1H0FGR3"/>
<protein>
    <submittedName>
        <fullName evidence="1">Uncharacterized protein</fullName>
    </submittedName>
</protein>
<sequence>MTQQWTGFEVRRGRVQHVGLVRILRRAAIDRREYDEQSDRFDPADFVRWSRGLPRPRRSLQAR</sequence>
<accession>A0A1H0FGR3</accession>
<keyword evidence="2" id="KW-1185">Reference proteome</keyword>
<name>A0A1H0FGR3_9PSEU</name>
<dbReference type="RefSeq" id="WP_091368950.1">
    <property type="nucleotide sequence ID" value="NZ_FNDV01000003.1"/>
</dbReference>
<proteinExistence type="predicted"/>
<reference evidence="2" key="1">
    <citation type="submission" date="2016-10" db="EMBL/GenBank/DDBJ databases">
        <authorList>
            <person name="Varghese N."/>
            <person name="Submissions S."/>
        </authorList>
    </citation>
    <scope>NUCLEOTIDE SEQUENCE [LARGE SCALE GENOMIC DNA]</scope>
    <source>
        <strain evidence="2">IBRC-M 10655</strain>
    </source>
</reference>
<organism evidence="1 2">
    <name type="scientific">Actinokineospora alba</name>
    <dbReference type="NCBI Taxonomy" id="504798"/>
    <lineage>
        <taxon>Bacteria</taxon>
        <taxon>Bacillati</taxon>
        <taxon>Actinomycetota</taxon>
        <taxon>Actinomycetes</taxon>
        <taxon>Pseudonocardiales</taxon>
        <taxon>Pseudonocardiaceae</taxon>
        <taxon>Actinokineospora</taxon>
    </lineage>
</organism>
<dbReference type="STRING" id="504798.SAMN05421871_103505"/>
<gene>
    <name evidence="1" type="ORF">SAMN05192558_101365</name>
</gene>
<evidence type="ECO:0000313" key="2">
    <source>
        <dbReference type="Proteomes" id="UP000199651"/>
    </source>
</evidence>
<evidence type="ECO:0000313" key="1">
    <source>
        <dbReference type="EMBL" id="SDN93774.1"/>
    </source>
</evidence>
<dbReference type="Proteomes" id="UP000199651">
    <property type="component" value="Unassembled WGS sequence"/>
</dbReference>
<dbReference type="EMBL" id="FNJB01000001">
    <property type="protein sequence ID" value="SDN93774.1"/>
    <property type="molecule type" value="Genomic_DNA"/>
</dbReference>